<dbReference type="Gene3D" id="3.40.30.10">
    <property type="entry name" value="Glutaredoxin"/>
    <property type="match status" value="1"/>
</dbReference>
<dbReference type="InterPro" id="IPR036249">
    <property type="entry name" value="Thioredoxin-like_sf"/>
</dbReference>
<evidence type="ECO:0000313" key="8">
    <source>
        <dbReference type="EMBL" id="KAG5176576.1"/>
    </source>
</evidence>
<reference evidence="8" key="1">
    <citation type="submission" date="2021-02" db="EMBL/GenBank/DDBJ databases">
        <title>First Annotated Genome of the Yellow-green Alga Tribonema minus.</title>
        <authorList>
            <person name="Mahan K.M."/>
        </authorList>
    </citation>
    <scope>NUCLEOTIDE SEQUENCE</scope>
    <source>
        <strain evidence="8">UTEX B ZZ1240</strain>
    </source>
</reference>
<organism evidence="8 9">
    <name type="scientific">Tribonema minus</name>
    <dbReference type="NCBI Taxonomy" id="303371"/>
    <lineage>
        <taxon>Eukaryota</taxon>
        <taxon>Sar</taxon>
        <taxon>Stramenopiles</taxon>
        <taxon>Ochrophyta</taxon>
        <taxon>PX clade</taxon>
        <taxon>Xanthophyceae</taxon>
        <taxon>Tribonematales</taxon>
        <taxon>Tribonemataceae</taxon>
        <taxon>Tribonema</taxon>
    </lineage>
</organism>
<keyword evidence="2" id="KW-0963">Cytoplasm</keyword>
<dbReference type="Pfam" id="PF13911">
    <property type="entry name" value="AhpC-TSA_2"/>
    <property type="match status" value="1"/>
</dbReference>
<dbReference type="Proteomes" id="UP000664859">
    <property type="component" value="Unassembled WGS sequence"/>
</dbReference>
<evidence type="ECO:0000256" key="2">
    <source>
        <dbReference type="ARBA" id="ARBA00022490"/>
    </source>
</evidence>
<evidence type="ECO:0000256" key="4">
    <source>
        <dbReference type="ARBA" id="ARBA00023787"/>
    </source>
</evidence>
<protein>
    <recommendedName>
        <fullName evidence="5">Peroxiredoxin-like 2A</fullName>
    </recommendedName>
    <alternativeName>
        <fullName evidence="7">Peroxiredoxin-like 2 activated in M-CSF stimulated monocytes</fullName>
    </alternativeName>
    <alternativeName>
        <fullName evidence="6">Redox-regulatory protein FAM213A</fullName>
    </alternativeName>
</protein>
<dbReference type="GO" id="GO:0005737">
    <property type="term" value="C:cytoplasm"/>
    <property type="evidence" value="ECO:0007669"/>
    <property type="project" value="UniProtKB-SubCell"/>
</dbReference>
<keyword evidence="9" id="KW-1185">Reference proteome</keyword>
<dbReference type="PANTHER" id="PTHR28630">
    <property type="match status" value="1"/>
</dbReference>
<keyword evidence="3" id="KW-0676">Redox-active center</keyword>
<evidence type="ECO:0000256" key="5">
    <source>
        <dbReference type="ARBA" id="ARBA00023849"/>
    </source>
</evidence>
<dbReference type="OrthoDB" id="40334at2759"/>
<dbReference type="PANTHER" id="PTHR28630:SF31">
    <property type="entry name" value="PEROXIREDOXIN-LIKE 2A"/>
    <property type="match status" value="1"/>
</dbReference>
<dbReference type="SUPFAM" id="SSF52833">
    <property type="entry name" value="Thioredoxin-like"/>
    <property type="match status" value="1"/>
</dbReference>
<evidence type="ECO:0000313" key="9">
    <source>
        <dbReference type="Proteomes" id="UP000664859"/>
    </source>
</evidence>
<name>A0A836C9S3_9STRA</name>
<evidence type="ECO:0000256" key="6">
    <source>
        <dbReference type="ARBA" id="ARBA00032058"/>
    </source>
</evidence>
<comment type="similarity">
    <text evidence="4">Belongs to the peroxiredoxin-like PRXL2 family. PRXL2A subfamily.</text>
</comment>
<evidence type="ECO:0000256" key="3">
    <source>
        <dbReference type="ARBA" id="ARBA00023284"/>
    </source>
</evidence>
<dbReference type="EMBL" id="JAFCMP010000536">
    <property type="protein sequence ID" value="KAG5176576.1"/>
    <property type="molecule type" value="Genomic_DNA"/>
</dbReference>
<accession>A0A836C9S3</accession>
<comment type="caution">
    <text evidence="8">The sequence shown here is derived from an EMBL/GenBank/DDBJ whole genome shotgun (WGS) entry which is preliminary data.</text>
</comment>
<sequence>MGNSSSAEPAPVTLDMIKGIQLKPIGHSVDGGTVIASSLWAEQPAIVFVVRRPGCVLCREEAKDLCERAAEFKALGVSLTGVVHEELGADVFAKEFFGDGLLYFDEKKAFFESLGSRWLGLKGLMYPSVIKNAQRAKGKGVEGNWEGEGRLLGGLLVVGKGDEGVLFEHREKAFGDHASMDDILAACRKAVGKAPVENSSAPPEETKA</sequence>
<dbReference type="AlphaFoldDB" id="A0A836C9S3"/>
<evidence type="ECO:0000256" key="1">
    <source>
        <dbReference type="ARBA" id="ARBA00004496"/>
    </source>
</evidence>
<gene>
    <name evidence="8" type="ORF">JKP88DRAFT_92414</name>
</gene>
<comment type="subcellular location">
    <subcellularLocation>
        <location evidence="1">Cytoplasm</location>
    </subcellularLocation>
</comment>
<dbReference type="InterPro" id="IPR032801">
    <property type="entry name" value="PXL2A/B/C"/>
</dbReference>
<proteinExistence type="inferred from homology"/>
<evidence type="ECO:0000256" key="7">
    <source>
        <dbReference type="ARBA" id="ARBA00032129"/>
    </source>
</evidence>